<sequence length="223" mass="23070">MDSTPRTELHADAVVFDMDGTLVDSTELVERVWAAFVDRHAEQGIDLAELLAFAHGRRAGDTVSRFLPADTDVEAAVAGIHADETGLEGGVAEVPGAGAFVAAFAVTDVALVTSAGRSLAALRMGEAGIPVPAVLIGADDVTEGKPSPEGYRRAIELLGRAPERVVIFEDADAGLVAARASGAQVVVVGAYEGDSTAGLPRIPDYTRTRVHPAPDGGYRITLG</sequence>
<evidence type="ECO:0000313" key="2">
    <source>
        <dbReference type="Proteomes" id="UP001165586"/>
    </source>
</evidence>
<dbReference type="Gene3D" id="1.10.150.240">
    <property type="entry name" value="Putative phosphatase, domain 2"/>
    <property type="match status" value="1"/>
</dbReference>
<keyword evidence="2" id="KW-1185">Reference proteome</keyword>
<dbReference type="Gene3D" id="3.40.50.1000">
    <property type="entry name" value="HAD superfamily/HAD-like"/>
    <property type="match status" value="1"/>
</dbReference>
<dbReference type="GO" id="GO:0016787">
    <property type="term" value="F:hydrolase activity"/>
    <property type="evidence" value="ECO:0007669"/>
    <property type="project" value="UniProtKB-KW"/>
</dbReference>
<dbReference type="RefSeq" id="WP_259541992.1">
    <property type="nucleotide sequence ID" value="NZ_JANLCJ010000012.1"/>
</dbReference>
<dbReference type="InterPro" id="IPR006439">
    <property type="entry name" value="HAD-SF_hydro_IA"/>
</dbReference>
<name>A0ABT2H8C4_9MICO</name>
<dbReference type="SFLD" id="SFLDS00003">
    <property type="entry name" value="Haloacid_Dehalogenase"/>
    <property type="match status" value="1"/>
</dbReference>
<dbReference type="Pfam" id="PF00702">
    <property type="entry name" value="Hydrolase"/>
    <property type="match status" value="1"/>
</dbReference>
<comment type="caution">
    <text evidence="1">The sequence shown here is derived from an EMBL/GenBank/DDBJ whole genome shotgun (WGS) entry which is preliminary data.</text>
</comment>
<keyword evidence="1" id="KW-0378">Hydrolase</keyword>
<dbReference type="InterPro" id="IPR051806">
    <property type="entry name" value="HAD-like_SPP"/>
</dbReference>
<dbReference type="InterPro" id="IPR023214">
    <property type="entry name" value="HAD_sf"/>
</dbReference>
<dbReference type="SFLD" id="SFLDG01129">
    <property type="entry name" value="C1.5:_HAD__Beta-PGM__Phosphata"/>
    <property type="match status" value="1"/>
</dbReference>
<dbReference type="InterPro" id="IPR023198">
    <property type="entry name" value="PGP-like_dom2"/>
</dbReference>
<dbReference type="SUPFAM" id="SSF56784">
    <property type="entry name" value="HAD-like"/>
    <property type="match status" value="1"/>
</dbReference>
<protein>
    <submittedName>
        <fullName evidence="1">HAD-IA family hydrolase</fullName>
    </submittedName>
</protein>
<proteinExistence type="predicted"/>
<dbReference type="NCBIfam" id="TIGR01509">
    <property type="entry name" value="HAD-SF-IA-v3"/>
    <property type="match status" value="1"/>
</dbReference>
<evidence type="ECO:0000313" key="1">
    <source>
        <dbReference type="EMBL" id="MCS5736188.1"/>
    </source>
</evidence>
<dbReference type="InterPro" id="IPR036412">
    <property type="entry name" value="HAD-like_sf"/>
</dbReference>
<reference evidence="1" key="1">
    <citation type="submission" date="2022-08" db="EMBL/GenBank/DDBJ databases">
        <authorList>
            <person name="Deng Y."/>
            <person name="Han X.-F."/>
            <person name="Zhang Y.-Q."/>
        </authorList>
    </citation>
    <scope>NUCLEOTIDE SEQUENCE</scope>
    <source>
        <strain evidence="1">CPCC 203386</strain>
    </source>
</reference>
<dbReference type="Proteomes" id="UP001165586">
    <property type="component" value="Unassembled WGS sequence"/>
</dbReference>
<organism evidence="1 2">
    <name type="scientific">Herbiconiux daphne</name>
    <dbReference type="NCBI Taxonomy" id="2970914"/>
    <lineage>
        <taxon>Bacteria</taxon>
        <taxon>Bacillati</taxon>
        <taxon>Actinomycetota</taxon>
        <taxon>Actinomycetes</taxon>
        <taxon>Micrococcales</taxon>
        <taxon>Microbacteriaceae</taxon>
        <taxon>Herbiconiux</taxon>
    </lineage>
</organism>
<dbReference type="PANTHER" id="PTHR43481:SF4">
    <property type="entry name" value="GLYCEROL-1-PHOSPHATE PHOSPHOHYDROLASE 1-RELATED"/>
    <property type="match status" value="1"/>
</dbReference>
<gene>
    <name evidence="1" type="ORF">N1032_20825</name>
</gene>
<dbReference type="PRINTS" id="PR00413">
    <property type="entry name" value="HADHALOGNASE"/>
</dbReference>
<dbReference type="PANTHER" id="PTHR43481">
    <property type="entry name" value="FRUCTOSE-1-PHOSPHATE PHOSPHATASE"/>
    <property type="match status" value="1"/>
</dbReference>
<accession>A0ABT2H8C4</accession>
<dbReference type="EMBL" id="JANLCJ010000012">
    <property type="protein sequence ID" value="MCS5736188.1"/>
    <property type="molecule type" value="Genomic_DNA"/>
</dbReference>